<gene>
    <name evidence="1" type="ORF">AN216_07435</name>
</gene>
<keyword evidence="1" id="KW-0223">Dioxygenase</keyword>
<accession>A0A1E7KJI7</accession>
<keyword evidence="2" id="KW-1185">Reference proteome</keyword>
<dbReference type="AlphaFoldDB" id="A0A1E7KJI7"/>
<dbReference type="RefSeq" id="WP_070195808.1">
    <property type="nucleotide sequence ID" value="NZ_LJGU01000114.1"/>
</dbReference>
<dbReference type="Proteomes" id="UP000176101">
    <property type="component" value="Unassembled WGS sequence"/>
</dbReference>
<name>A0A1E7KJI7_9ACTN</name>
<evidence type="ECO:0000313" key="1">
    <source>
        <dbReference type="EMBL" id="OEV04071.1"/>
    </source>
</evidence>
<evidence type="ECO:0000313" key="2">
    <source>
        <dbReference type="Proteomes" id="UP000176101"/>
    </source>
</evidence>
<dbReference type="Pfam" id="PF13469">
    <property type="entry name" value="Sulfotransfer_3"/>
    <property type="match status" value="2"/>
</dbReference>
<sequence length="361" mass="39886">MTVDHETQPSPAADAAAVRPLTFVVGTGRSGSTALSRILHRHPEVLSLNELFASLSGDEALPPEPLTGEEFWRTILAAPNHFFDGLTRSGVPLPEFLYNRRPGRFSAETTGIPALCLMVLPQLTDRVDATFDALAREFRELPRQPVPRLYEALFAMLSKRFGGRAVIERSGYSLQSVPALRAAFPHARFVHLFRDGPDCAVSMSRHIGYRSIAVLRTIFARTGVDGLGDLTPEVVRTLPPDLAAVLDERFDPALLWERPMPVTDFAALWSELVAEGVRLLNQLPPERHTGLSYEELLRDPRGQLTRLARFVGVTPRPEWLTESSAMLDDARTGAARQLPAEQRAMLRDLCAPGMRALGRVG</sequence>
<comment type="caution">
    <text evidence="1">The sequence shown here is derived from an EMBL/GenBank/DDBJ whole genome shotgun (WGS) entry which is preliminary data.</text>
</comment>
<dbReference type="SUPFAM" id="SSF52540">
    <property type="entry name" value="P-loop containing nucleoside triphosphate hydrolases"/>
    <property type="match status" value="1"/>
</dbReference>
<dbReference type="EMBL" id="LJGU01000114">
    <property type="protein sequence ID" value="OEV04071.1"/>
    <property type="molecule type" value="Genomic_DNA"/>
</dbReference>
<dbReference type="STRING" id="1075402.AN216_07435"/>
<dbReference type="OrthoDB" id="9777890at2"/>
<proteinExistence type="predicted"/>
<keyword evidence="1" id="KW-0560">Oxidoreductase</keyword>
<dbReference type="GO" id="GO:0051213">
    <property type="term" value="F:dioxygenase activity"/>
    <property type="evidence" value="ECO:0007669"/>
    <property type="project" value="UniProtKB-KW"/>
</dbReference>
<protein>
    <submittedName>
        <fullName evidence="1">Aromatic ring-opening dioxygenase LigA</fullName>
    </submittedName>
</protein>
<dbReference type="InterPro" id="IPR027417">
    <property type="entry name" value="P-loop_NTPase"/>
</dbReference>
<reference evidence="1 2" key="1">
    <citation type="journal article" date="2016" name="Front. Microbiol.">
        <title>Comparative Genomics Analysis of Streptomyces Species Reveals Their Adaptation to the Marine Environment and Their Diversity at the Genomic Level.</title>
        <authorList>
            <person name="Tian X."/>
            <person name="Zhang Z."/>
            <person name="Yang T."/>
            <person name="Chen M."/>
            <person name="Li J."/>
            <person name="Chen F."/>
            <person name="Yang J."/>
            <person name="Li W."/>
            <person name="Zhang B."/>
            <person name="Zhang Z."/>
            <person name="Wu J."/>
            <person name="Zhang C."/>
            <person name="Long L."/>
            <person name="Xiao J."/>
        </authorList>
    </citation>
    <scope>NUCLEOTIDE SEQUENCE [LARGE SCALE GENOMIC DNA]</scope>
    <source>
        <strain evidence="1 2">SCSIO 02100</strain>
    </source>
</reference>
<dbReference type="PATRIC" id="fig|1075402.3.peg.4285"/>
<dbReference type="Gene3D" id="3.40.50.300">
    <property type="entry name" value="P-loop containing nucleotide triphosphate hydrolases"/>
    <property type="match status" value="1"/>
</dbReference>
<organism evidence="1 2">
    <name type="scientific">Streptomyces oceani</name>
    <dbReference type="NCBI Taxonomy" id="1075402"/>
    <lineage>
        <taxon>Bacteria</taxon>
        <taxon>Bacillati</taxon>
        <taxon>Actinomycetota</taxon>
        <taxon>Actinomycetes</taxon>
        <taxon>Kitasatosporales</taxon>
        <taxon>Streptomycetaceae</taxon>
        <taxon>Streptomyces</taxon>
    </lineage>
</organism>